<dbReference type="EMBL" id="CP049616">
    <property type="protein sequence ID" value="QII44132.1"/>
    <property type="molecule type" value="Genomic_DNA"/>
</dbReference>
<proteinExistence type="predicted"/>
<name>A0A6G7J105_9FLAO</name>
<dbReference type="Proteomes" id="UP000502928">
    <property type="component" value="Chromosome"/>
</dbReference>
<protein>
    <submittedName>
        <fullName evidence="1">Uncharacterized protein</fullName>
    </submittedName>
</protein>
<evidence type="ECO:0000313" key="1">
    <source>
        <dbReference type="EMBL" id="QII44132.1"/>
    </source>
</evidence>
<accession>A0A6G7J105</accession>
<gene>
    <name evidence="1" type="ORF">GVT53_05415</name>
</gene>
<evidence type="ECO:0000313" key="2">
    <source>
        <dbReference type="Proteomes" id="UP000502928"/>
    </source>
</evidence>
<organism evidence="1 2">
    <name type="scientific">Flagellimonas oceani</name>
    <dbReference type="NCBI Taxonomy" id="2698672"/>
    <lineage>
        <taxon>Bacteria</taxon>
        <taxon>Pseudomonadati</taxon>
        <taxon>Bacteroidota</taxon>
        <taxon>Flavobacteriia</taxon>
        <taxon>Flavobacteriales</taxon>
        <taxon>Flavobacteriaceae</taxon>
        <taxon>Flagellimonas</taxon>
    </lineage>
</organism>
<dbReference type="RefSeq" id="WP_166247793.1">
    <property type="nucleotide sequence ID" value="NZ_CP049616.1"/>
</dbReference>
<dbReference type="KEGG" id="mut:GVT53_05415"/>
<sequence>MKGILGRLFSVFLIGLLLIKISAFHVYDDHDPSEDSSNHCELCLLSFVGQQSEGQITPPFITLQEPETPITTKQQNVFYASRYSNANKPVILFSRPPPYSPS</sequence>
<reference evidence="1 2" key="1">
    <citation type="submission" date="2020-02" db="EMBL/GenBank/DDBJ databases">
        <title>Complete genome of Muricauda sp. 501str8.</title>
        <authorList>
            <person name="Dong B."/>
            <person name="Zhu S."/>
            <person name="Yang J."/>
            <person name="Chen J."/>
        </authorList>
    </citation>
    <scope>NUCLEOTIDE SEQUENCE [LARGE SCALE GENOMIC DNA]</scope>
    <source>
        <strain evidence="1 2">501str8</strain>
    </source>
</reference>
<dbReference type="AlphaFoldDB" id="A0A6G7J105"/>
<keyword evidence="2" id="KW-1185">Reference proteome</keyword>